<dbReference type="EMBL" id="GGEC01084138">
    <property type="protein sequence ID" value="MBX64622.1"/>
    <property type="molecule type" value="Transcribed_RNA"/>
</dbReference>
<organism evidence="2">
    <name type="scientific">Rhizophora mucronata</name>
    <name type="common">Asiatic mangrove</name>
    <dbReference type="NCBI Taxonomy" id="61149"/>
    <lineage>
        <taxon>Eukaryota</taxon>
        <taxon>Viridiplantae</taxon>
        <taxon>Streptophyta</taxon>
        <taxon>Embryophyta</taxon>
        <taxon>Tracheophyta</taxon>
        <taxon>Spermatophyta</taxon>
        <taxon>Magnoliopsida</taxon>
        <taxon>eudicotyledons</taxon>
        <taxon>Gunneridae</taxon>
        <taxon>Pentapetalae</taxon>
        <taxon>rosids</taxon>
        <taxon>fabids</taxon>
        <taxon>Malpighiales</taxon>
        <taxon>Rhizophoraceae</taxon>
        <taxon>Rhizophora</taxon>
    </lineage>
</organism>
<sequence>MYVCMSLILLACFHTCVVHVDSKFVETSCVRTLLTKLS</sequence>
<reference evidence="2" key="1">
    <citation type="submission" date="2018-02" db="EMBL/GenBank/DDBJ databases">
        <title>Rhizophora mucronata_Transcriptome.</title>
        <authorList>
            <person name="Meera S.P."/>
            <person name="Sreeshan A."/>
            <person name="Augustine A."/>
        </authorList>
    </citation>
    <scope>NUCLEOTIDE SEQUENCE</scope>
    <source>
        <tissue evidence="2">Leaf</tissue>
    </source>
</reference>
<dbReference type="AlphaFoldDB" id="A0A2P2QCB2"/>
<evidence type="ECO:0000313" key="2">
    <source>
        <dbReference type="EMBL" id="MBX64622.1"/>
    </source>
</evidence>
<keyword evidence="1" id="KW-0732">Signal</keyword>
<accession>A0A2P2QCB2</accession>
<proteinExistence type="predicted"/>
<protein>
    <submittedName>
        <fullName evidence="2">Uncharacterized protein</fullName>
    </submittedName>
</protein>
<feature type="signal peptide" evidence="1">
    <location>
        <begin position="1"/>
        <end position="22"/>
    </location>
</feature>
<feature type="chain" id="PRO_5015185490" evidence="1">
    <location>
        <begin position="23"/>
        <end position="38"/>
    </location>
</feature>
<evidence type="ECO:0000256" key="1">
    <source>
        <dbReference type="SAM" id="SignalP"/>
    </source>
</evidence>
<name>A0A2P2QCB2_RHIMU</name>